<dbReference type="PANTHER" id="PTHR21503">
    <property type="entry name" value="F-BOX-CONTAINING HYPOTHETICAL PROTEIN C.ELEGANS"/>
    <property type="match status" value="1"/>
</dbReference>
<organism evidence="1 2">
    <name type="scientific">Caenorhabditis briggsae</name>
    <dbReference type="NCBI Taxonomy" id="6238"/>
    <lineage>
        <taxon>Eukaryota</taxon>
        <taxon>Metazoa</taxon>
        <taxon>Ecdysozoa</taxon>
        <taxon>Nematoda</taxon>
        <taxon>Chromadorea</taxon>
        <taxon>Rhabditida</taxon>
        <taxon>Rhabditina</taxon>
        <taxon>Rhabditomorpha</taxon>
        <taxon>Rhabditoidea</taxon>
        <taxon>Rhabditidae</taxon>
        <taxon>Peloderinae</taxon>
        <taxon>Caenorhabditis</taxon>
    </lineage>
</organism>
<name>B6IG39_CAEBR</name>
<dbReference type="InParanoid" id="B6IG39"/>
<dbReference type="HOGENOM" id="CLU_1125387_0_0_1"/>
<dbReference type="CTD" id="68917851"/>
<proteinExistence type="predicted"/>
<evidence type="ECO:0000313" key="2">
    <source>
        <dbReference type="Proteomes" id="UP000008549"/>
    </source>
</evidence>
<reference evidence="1 2" key="2">
    <citation type="journal article" date="2011" name="PLoS Genet.">
        <title>Caenorhabditis briggsae recombinant inbred line genotypes reveal inter-strain incompatibility and the evolution of recombination.</title>
        <authorList>
            <person name="Ross J.A."/>
            <person name="Koboldt D.C."/>
            <person name="Staisch J.E."/>
            <person name="Chamberlin H.M."/>
            <person name="Gupta B.P."/>
            <person name="Miller R.D."/>
            <person name="Baird S.E."/>
            <person name="Haag E.S."/>
        </authorList>
    </citation>
    <scope>NUCLEOTIDE SEQUENCE [LARGE SCALE GENOMIC DNA]</scope>
    <source>
        <strain evidence="1 2">AF16</strain>
    </source>
</reference>
<gene>
    <name evidence="1 3" type="ORF">CBG26373</name>
    <name evidence="1" type="ORF">CBG_26373</name>
</gene>
<keyword evidence="2" id="KW-1185">Reference proteome</keyword>
<dbReference type="GeneID" id="68917851"/>
<dbReference type="KEGG" id="cbr:CBG_26373"/>
<protein>
    <submittedName>
        <fullName evidence="1">Protein CBG26373</fullName>
    </submittedName>
</protein>
<dbReference type="AlphaFoldDB" id="B6IG39"/>
<reference evidence="1 2" key="1">
    <citation type="journal article" date="2003" name="PLoS Biol.">
        <title>The genome sequence of Caenorhabditis briggsae: a platform for comparative genomics.</title>
        <authorList>
            <person name="Stein L.D."/>
            <person name="Bao Z."/>
            <person name="Blasiar D."/>
            <person name="Blumenthal T."/>
            <person name="Brent M.R."/>
            <person name="Chen N."/>
            <person name="Chinwalla A."/>
            <person name="Clarke L."/>
            <person name="Clee C."/>
            <person name="Coghlan A."/>
            <person name="Coulson A."/>
            <person name="D'Eustachio P."/>
            <person name="Fitch D.H."/>
            <person name="Fulton L.A."/>
            <person name="Fulton R.E."/>
            <person name="Griffiths-Jones S."/>
            <person name="Harris T.W."/>
            <person name="Hillier L.W."/>
            <person name="Kamath R."/>
            <person name="Kuwabara P.E."/>
            <person name="Mardis E.R."/>
            <person name="Marra M.A."/>
            <person name="Miner T.L."/>
            <person name="Minx P."/>
            <person name="Mullikin J.C."/>
            <person name="Plumb R.W."/>
            <person name="Rogers J."/>
            <person name="Schein J.E."/>
            <person name="Sohrmann M."/>
            <person name="Spieth J."/>
            <person name="Stajich J.E."/>
            <person name="Wei C."/>
            <person name="Willey D."/>
            <person name="Wilson R.K."/>
            <person name="Durbin R."/>
            <person name="Waterston R.H."/>
        </authorList>
    </citation>
    <scope>NUCLEOTIDE SEQUENCE [LARGE SCALE GENOMIC DNA]</scope>
    <source>
        <strain evidence="1 2">AF16</strain>
    </source>
</reference>
<sequence length="247" mass="29679">MEPKEILLLSFCSKRVQKCIKQQFRIEFNKGFRITCGMNDPRMYHWQNEDEKRLELIVDQKENDKKVINWKYVYSLDSLDLLKEFKYLEEKYSYEACDIDLKSGFIFEINRLRCKCSISFDPNSAIPTLYFEKDLMKKWPMELHKYCVELFRTTSELEMIMNLKDSSDLHESQTTSSVFTQFSQKFQTIWEYRFGQGCRFLNLPSFWPNELDCSDAFDIVRESDGFIASVKVDFGIFFMFVWHSRFS</sequence>
<dbReference type="RefSeq" id="XP_045098437.1">
    <property type="nucleotide sequence ID" value="XM_045235421.1"/>
</dbReference>
<dbReference type="PANTHER" id="PTHR21503:SF31">
    <property type="entry name" value="F-BOX DOMAIN-CONTAINING PROTEIN"/>
    <property type="match status" value="1"/>
</dbReference>
<dbReference type="EMBL" id="HE601369">
    <property type="protein sequence ID" value="CAR98869.1"/>
    <property type="molecule type" value="Genomic_DNA"/>
</dbReference>
<dbReference type="WormBase" id="CBG26373">
    <property type="protein sequence ID" value="CBP41828"/>
    <property type="gene ID" value="WBGene00087787"/>
</dbReference>
<evidence type="ECO:0000313" key="1">
    <source>
        <dbReference type="EMBL" id="CAR98869.1"/>
    </source>
</evidence>
<dbReference type="Proteomes" id="UP000008549">
    <property type="component" value="Unassembled WGS sequence"/>
</dbReference>
<accession>B6IG39</accession>
<evidence type="ECO:0000313" key="3">
    <source>
        <dbReference type="WormBase" id="CBG26373"/>
    </source>
</evidence>